<sequence>MINARRAAVLPSLALAAVLSAVLLPGTARAQFAPDPVTVDATGRIAPDGSVTLTGTYFCTPDSGPVLLDAEAFQGGSRADLEGSLAVCDGRQHTWGATGRPAAAFAPGAADAKVTVVELSKGLPFPVDAHSFETGVTLVR</sequence>
<organism evidence="2 3">
    <name type="scientific">Streptomyces tsukubensis (strain DSM 42081 / NBRC 108919 / NRRL 18488 / 9993)</name>
    <dbReference type="NCBI Taxonomy" id="1114943"/>
    <lineage>
        <taxon>Bacteria</taxon>
        <taxon>Bacillati</taxon>
        <taxon>Actinomycetota</taxon>
        <taxon>Actinomycetes</taxon>
        <taxon>Kitasatosporales</taxon>
        <taxon>Streptomycetaceae</taxon>
        <taxon>Streptomyces</taxon>
    </lineage>
</organism>
<dbReference type="InterPro" id="IPR046266">
    <property type="entry name" value="DUF6299"/>
</dbReference>
<feature type="domain" description="DUF6299" evidence="1">
    <location>
        <begin position="35"/>
        <end position="139"/>
    </location>
</feature>
<dbReference type="EMBL" id="CP029159">
    <property type="protein sequence ID" value="QKM71036.1"/>
    <property type="molecule type" value="Genomic_DNA"/>
</dbReference>
<evidence type="ECO:0000259" key="1">
    <source>
        <dbReference type="Pfam" id="PF19816"/>
    </source>
</evidence>
<accession>I2MU00</accession>
<dbReference type="AlphaFoldDB" id="I2MU00"/>
<proteinExistence type="predicted"/>
<evidence type="ECO:0000313" key="2">
    <source>
        <dbReference type="EMBL" id="QKM71036.1"/>
    </source>
</evidence>
<evidence type="ECO:0000313" key="3">
    <source>
        <dbReference type="Proteomes" id="UP000005940"/>
    </source>
</evidence>
<name>I2MU00_STRT9</name>
<dbReference type="RefSeq" id="WP_006350782.1">
    <property type="nucleotide sequence ID" value="NZ_CP029159.1"/>
</dbReference>
<gene>
    <name evidence="2" type="ORF">STSU_031770</name>
</gene>
<reference evidence="2 3" key="1">
    <citation type="journal article" date="2012" name="J. Bacteriol.">
        <title>Draft genome of Streptomyces tsukubaensis NRRL 18488, the producer of the clinically important immunosuppressant tacrolimus (FK506).</title>
        <authorList>
            <person name="Barreiro C."/>
            <person name="Prieto C."/>
            <person name="Sola-Landa A."/>
            <person name="Solera E."/>
            <person name="Martinez-Castro M."/>
            <person name="Perez-Redondo R."/>
            <person name="Garcia-Estrada C."/>
            <person name="Aparicio J.F."/>
            <person name="Fernandez-Martinez L.T."/>
            <person name="Santos-Aberturas J."/>
            <person name="Salehi-Najafabadi Z."/>
            <person name="Rodriguez-Garcia A."/>
            <person name="Tauch A."/>
            <person name="Martin J.F."/>
        </authorList>
    </citation>
    <scope>NUCLEOTIDE SEQUENCE [LARGE SCALE GENOMIC DNA]</scope>
    <source>
        <strain evidence="3">DSM 42081 / NBRC 108919 / NRRL 18488 / 9993</strain>
    </source>
</reference>
<protein>
    <recommendedName>
        <fullName evidence="1">DUF6299 domain-containing protein</fullName>
    </recommendedName>
</protein>
<dbReference type="Proteomes" id="UP000005940">
    <property type="component" value="Chromosome"/>
</dbReference>
<keyword evidence="3" id="KW-1185">Reference proteome</keyword>
<dbReference type="Pfam" id="PF19816">
    <property type="entry name" value="DUF6299"/>
    <property type="match status" value="1"/>
</dbReference>